<evidence type="ECO:0000256" key="2">
    <source>
        <dbReference type="SAM" id="MobiDB-lite"/>
    </source>
</evidence>
<dbReference type="Gene3D" id="2.30.30.40">
    <property type="entry name" value="SH3 Domains"/>
    <property type="match status" value="1"/>
</dbReference>
<gene>
    <name evidence="4" type="ORF">ESCO_002917</name>
</gene>
<keyword evidence="1" id="KW-0728">SH3 domain</keyword>
<feature type="region of interest" description="Disordered" evidence="2">
    <location>
        <begin position="281"/>
        <end position="433"/>
    </location>
</feature>
<dbReference type="OrthoDB" id="5243589at2759"/>
<name>A0A0M9VT34_ESCWE</name>
<accession>A0A0M9VT34</accession>
<feature type="compositionally biased region" description="Acidic residues" evidence="2">
    <location>
        <begin position="488"/>
        <end position="498"/>
    </location>
</feature>
<dbReference type="InterPro" id="IPR001452">
    <property type="entry name" value="SH3_domain"/>
</dbReference>
<evidence type="ECO:0000313" key="4">
    <source>
        <dbReference type="EMBL" id="KOS18369.1"/>
    </source>
</evidence>
<dbReference type="STRING" id="150374.A0A0M9VT34"/>
<evidence type="ECO:0000256" key="1">
    <source>
        <dbReference type="ARBA" id="ARBA00022443"/>
    </source>
</evidence>
<dbReference type="SUPFAM" id="SSF50044">
    <property type="entry name" value="SH3-domain"/>
    <property type="match status" value="1"/>
</dbReference>
<dbReference type="Proteomes" id="UP000053831">
    <property type="component" value="Unassembled WGS sequence"/>
</dbReference>
<comment type="caution">
    <text evidence="4">The sequence shown here is derived from an EMBL/GenBank/DDBJ whole genome shotgun (WGS) entry which is preliminary data.</text>
</comment>
<feature type="compositionally biased region" description="Pro residues" evidence="2">
    <location>
        <begin position="207"/>
        <end position="219"/>
    </location>
</feature>
<dbReference type="AlphaFoldDB" id="A0A0M9VT34"/>
<feature type="region of interest" description="Disordered" evidence="2">
    <location>
        <begin position="239"/>
        <end position="261"/>
    </location>
</feature>
<keyword evidence="5" id="KW-1185">Reference proteome</keyword>
<dbReference type="InterPro" id="IPR036028">
    <property type="entry name" value="SH3-like_dom_sf"/>
</dbReference>
<evidence type="ECO:0000313" key="5">
    <source>
        <dbReference type="Proteomes" id="UP000053831"/>
    </source>
</evidence>
<dbReference type="EMBL" id="LGSR01000022">
    <property type="protein sequence ID" value="KOS18369.1"/>
    <property type="molecule type" value="Genomic_DNA"/>
</dbReference>
<feature type="compositionally biased region" description="Low complexity" evidence="2">
    <location>
        <begin position="174"/>
        <end position="186"/>
    </location>
</feature>
<proteinExistence type="predicted"/>
<dbReference type="Pfam" id="PF14604">
    <property type="entry name" value="SH3_9"/>
    <property type="match status" value="1"/>
</dbReference>
<reference evidence="4 5" key="1">
    <citation type="submission" date="2015-07" db="EMBL/GenBank/DDBJ databases">
        <title>The genome of the fungus Escovopsis weberi, a specialized disease agent of ant agriculture.</title>
        <authorList>
            <person name="de Man T.J."/>
            <person name="Stajich J.E."/>
            <person name="Kubicek C.P."/>
            <person name="Chenthamara K."/>
            <person name="Atanasova L."/>
            <person name="Druzhinina I.S."/>
            <person name="Birnbaum S."/>
            <person name="Barribeau S.M."/>
            <person name="Teiling C."/>
            <person name="Suen G."/>
            <person name="Currie C."/>
            <person name="Gerardo N.M."/>
        </authorList>
    </citation>
    <scope>NUCLEOTIDE SEQUENCE [LARGE SCALE GENOMIC DNA]</scope>
</reference>
<evidence type="ECO:0000259" key="3">
    <source>
        <dbReference type="Pfam" id="PF14604"/>
    </source>
</evidence>
<feature type="domain" description="SH3" evidence="3">
    <location>
        <begin position="760"/>
        <end position="812"/>
    </location>
</feature>
<sequence length="887" mass="97502">MDDVTGLVTAPFHDLVQKSRIALQNAGSLQPMAQAASSLLKEGQRAITRLEPMCQRYWEDHGIFFVGLLKENDELAKYRKLMIGLLWEFDDYIHPEDFDVEKFAELQALSRDLAPRIYDILLTFKFDSSSRLGSQMAPEPSPPLSPYSTSAVGFSPVVPQVGPARGASRLARDSASSGWTSNSSGSVIRSPAADDLGPMLSKVDSFPPIPSSSSPPLPMPRKLSQGHVAFEGEVFRAPSAIPWDNDPGPKRDDAAYQDAKSMQEAKQLQEARQFQESKQFLEARQTTDPTQLARRPRPKPPMERSANLNLAPTMGPSPYPRRNVSLPRPPGHAYGDNRRSGVVLGPIPGEGEEPPHSAGPESAISVDGGLQKIALPRPPKPTKSIPPIPGEDAPMRKQVSRDQFQGIGIPNDAVQPPTARGRSPSVTESLVDPDPLPICTSPVAPFNDRISALFPDVILHGFPSPPALKPFDTPIDSMISEERPEAEEAKEEEEEEEPPSWMAMSEAKCIIDEESSFRLYKGFCPGATEVQGGAGTVARCKHCMYEFDFKQLELDLNKTKEGCLTKHDVGYRQRFLQKSHMPPRKVDDVTYACVFCIHMGRTPDPGDATVFTTVSALLLHISRHSRPLPQVEGVVAVEAADITPDQRNNYDLCFFKPPARHPARESAAEIANLPSAVAKEGLGRMATQKLPPPDRAPMLELVQGARVTGIMWPDEYDGEWCLGWHEGVRAAVPSDILRLDRPDWDEMGRSGSRSAIKGKAKWKFSPKENKKDWLRFEEDELITNITWTRFEHWCWSGTNAKGKWGVFPSAFLDLNTLQDLAPGSSGGSGTALSSRSSFDRQSIIGTGSLKAPSIFGKMKGKFRAASESVASKNNSGADDSFGYFMTR</sequence>
<feature type="compositionally biased region" description="Pro residues" evidence="2">
    <location>
        <begin position="376"/>
        <end position="389"/>
    </location>
</feature>
<feature type="region of interest" description="Disordered" evidence="2">
    <location>
        <begin position="165"/>
        <end position="220"/>
    </location>
</feature>
<organism evidence="4 5">
    <name type="scientific">Escovopsis weberi</name>
    <dbReference type="NCBI Taxonomy" id="150374"/>
    <lineage>
        <taxon>Eukaryota</taxon>
        <taxon>Fungi</taxon>
        <taxon>Dikarya</taxon>
        <taxon>Ascomycota</taxon>
        <taxon>Pezizomycotina</taxon>
        <taxon>Sordariomycetes</taxon>
        <taxon>Hypocreomycetidae</taxon>
        <taxon>Hypocreales</taxon>
        <taxon>Hypocreaceae</taxon>
        <taxon>Escovopsis</taxon>
    </lineage>
</organism>
<feature type="region of interest" description="Disordered" evidence="2">
    <location>
        <begin position="482"/>
        <end position="502"/>
    </location>
</feature>
<protein>
    <recommendedName>
        <fullName evidence="3">SH3 domain-containing protein</fullName>
    </recommendedName>
</protein>